<dbReference type="GO" id="GO:0030276">
    <property type="term" value="F:clathrin binding"/>
    <property type="evidence" value="ECO:0007669"/>
    <property type="project" value="TreeGrafter"/>
</dbReference>
<feature type="compositionally biased region" description="Low complexity" evidence="1">
    <location>
        <begin position="21"/>
        <end position="35"/>
    </location>
</feature>
<keyword evidence="4" id="KW-1185">Reference proteome</keyword>
<name>A0A367XYL7_9ASCO</name>
<evidence type="ECO:0000313" key="4">
    <source>
        <dbReference type="Proteomes" id="UP000253472"/>
    </source>
</evidence>
<feature type="region of interest" description="Disordered" evidence="1">
    <location>
        <begin position="149"/>
        <end position="198"/>
    </location>
</feature>
<feature type="region of interest" description="Disordered" evidence="1">
    <location>
        <begin position="338"/>
        <end position="411"/>
    </location>
</feature>
<dbReference type="Gene3D" id="1.25.40.10">
    <property type="entry name" value="Tetratricopeptide repeat domain"/>
    <property type="match status" value="1"/>
</dbReference>
<dbReference type="OrthoDB" id="1717591at2759"/>
<comment type="caution">
    <text evidence="3">The sequence shown here is derived from an EMBL/GenBank/DDBJ whole genome shotgun (WGS) entry which is preliminary data.</text>
</comment>
<dbReference type="SUPFAM" id="SSF46565">
    <property type="entry name" value="Chaperone J-domain"/>
    <property type="match status" value="1"/>
</dbReference>
<feature type="compositionally biased region" description="Low complexity" evidence="1">
    <location>
        <begin position="84"/>
        <end position="101"/>
    </location>
</feature>
<dbReference type="SUPFAM" id="SSF48452">
    <property type="entry name" value="TPR-like"/>
    <property type="match status" value="1"/>
</dbReference>
<dbReference type="InterPro" id="IPR011990">
    <property type="entry name" value="TPR-like_helical_dom_sf"/>
</dbReference>
<organism evidence="3 4">
    <name type="scientific">Candida viswanathii</name>
    <dbReference type="NCBI Taxonomy" id="5486"/>
    <lineage>
        <taxon>Eukaryota</taxon>
        <taxon>Fungi</taxon>
        <taxon>Dikarya</taxon>
        <taxon>Ascomycota</taxon>
        <taxon>Saccharomycotina</taxon>
        <taxon>Pichiomycetes</taxon>
        <taxon>Debaryomycetaceae</taxon>
        <taxon>Candida/Lodderomyces clade</taxon>
        <taxon>Candida</taxon>
    </lineage>
</organism>
<sequence length="752" mass="83229">MVPPKKDAFADLFQSASRGTSNANVNSKLNNLSLSERQKLQEKSNQLYSQPESVNSSWSNIDILTPSRQPSPAGSAKPTREHSSNNVTRSTTTSNNVNTNGNDDDDPFAIFQSKGSTSTTEKTNRNQLGEISLLDDEFTDIFPDAPKQTQTADVSFASQPSASQDQPKQPSQRARAKQPPPAPTPRSSLSTLQRKQGEQRDQIVAELMDIGFDIDQSNEAINTVGPDVQKCVNYIMNKSAGTQDDDDAVLGHRPDPLNLNEIGSDLFKKANSFINFSKRTVMKNLEHLNGPKNNNLPEWMRNQAKYKSEGVDKNQGGEDYGTDEENINQEEIERFMRQQRERQRERYNRPASPAVPPPRSDSSRSESPAPALPRRPQVDQTPALPCRPQVPKRSSTGTAPTPNGKSLKNRSVQSLPVGVSASLAAALAAPVPEVAPSVDLLGLETGSLSKGSSAPSSIRDSSPLNQFVQTDYTTAKEKATASFKSGDYTLALESYSLCLSLLPPSHELRVVILSNLATVNKLLGHLRDSLGNIDEAQKLIGPEEIASEQYTISDKTIKYWSIKLLAVRAEVLELLEKYEESLDLYLLLIQKFNCNDKKFMDGKRRVDKIVNPQSYSRPKPSKSSSRAPAKPETPASSNPKTSKIDDDEIDPFVRDNINERIQSWAQSKQNNLRAMLTNLNEIIPSTVAMNDKSRNLTLNDLMLPKQVKIQYMKVISSIHPDKLASQPKELQLVCTGVFIILNKAWEEFKESS</sequence>
<dbReference type="EMBL" id="QLNQ01000028">
    <property type="protein sequence ID" value="RCK57872.1"/>
    <property type="molecule type" value="Genomic_DNA"/>
</dbReference>
<feature type="domain" description="UBA" evidence="2">
    <location>
        <begin position="198"/>
        <end position="238"/>
    </location>
</feature>
<feature type="compositionally biased region" description="Basic and acidic residues" evidence="1">
    <location>
        <begin position="338"/>
        <end position="348"/>
    </location>
</feature>
<feature type="compositionally biased region" description="Low complexity" evidence="1">
    <location>
        <begin position="616"/>
        <end position="630"/>
    </location>
</feature>
<accession>A0A367XYL7</accession>
<protein>
    <submittedName>
        <fullName evidence="3">UBA domain-containing protein 7</fullName>
    </submittedName>
</protein>
<dbReference type="InterPro" id="IPR009060">
    <property type="entry name" value="UBA-like_sf"/>
</dbReference>
<dbReference type="SUPFAM" id="SSF46934">
    <property type="entry name" value="UBA-like"/>
    <property type="match status" value="1"/>
</dbReference>
<feature type="compositionally biased region" description="Polar residues" evidence="1">
    <location>
        <begin position="392"/>
        <end position="411"/>
    </location>
</feature>
<proteinExistence type="predicted"/>
<dbReference type="AlphaFoldDB" id="A0A367XYL7"/>
<dbReference type="GO" id="GO:0072318">
    <property type="term" value="P:clathrin coat disassembly"/>
    <property type="evidence" value="ECO:0007669"/>
    <property type="project" value="TreeGrafter"/>
</dbReference>
<dbReference type="PANTHER" id="PTHR23172:SF19">
    <property type="entry name" value="J DOMAIN-CONTAINING PROTEIN"/>
    <property type="match status" value="1"/>
</dbReference>
<feature type="compositionally biased region" description="Polar residues" evidence="1">
    <location>
        <begin position="43"/>
        <end position="72"/>
    </location>
</feature>
<feature type="region of interest" description="Disordered" evidence="1">
    <location>
        <begin position="609"/>
        <end position="649"/>
    </location>
</feature>
<dbReference type="PANTHER" id="PTHR23172">
    <property type="entry name" value="AUXILIN/CYCLIN G-ASSOCIATED KINASE-RELATED"/>
    <property type="match status" value="1"/>
</dbReference>
<reference evidence="3 4" key="1">
    <citation type="submission" date="2018-06" db="EMBL/GenBank/DDBJ databases">
        <title>Whole genome sequencing of Candida tropicalis (genome annotated by CSBL at Korea University).</title>
        <authorList>
            <person name="Ahn J."/>
        </authorList>
    </citation>
    <scope>NUCLEOTIDE SEQUENCE [LARGE SCALE GENOMIC DNA]</scope>
    <source>
        <strain evidence="3 4">ATCC 20962</strain>
    </source>
</reference>
<feature type="compositionally biased region" description="Polar residues" evidence="1">
    <location>
        <begin position="149"/>
        <end position="168"/>
    </location>
</feature>
<feature type="compositionally biased region" description="Polar residues" evidence="1">
    <location>
        <begin position="113"/>
        <end position="127"/>
    </location>
</feature>
<evidence type="ECO:0000313" key="3">
    <source>
        <dbReference type="EMBL" id="RCK57872.1"/>
    </source>
</evidence>
<dbReference type="Proteomes" id="UP000253472">
    <property type="component" value="Unassembled WGS sequence"/>
</dbReference>
<dbReference type="InterPro" id="IPR036869">
    <property type="entry name" value="J_dom_sf"/>
</dbReference>
<dbReference type="STRING" id="5486.A0A367XYL7"/>
<dbReference type="GO" id="GO:0072583">
    <property type="term" value="P:clathrin-dependent endocytosis"/>
    <property type="evidence" value="ECO:0007669"/>
    <property type="project" value="TreeGrafter"/>
</dbReference>
<feature type="region of interest" description="Disordered" evidence="1">
    <location>
        <begin position="1"/>
        <end position="127"/>
    </location>
</feature>
<gene>
    <name evidence="3" type="primary">ucp7_1</name>
    <name evidence="3" type="ORF">Cantr_06554</name>
</gene>
<dbReference type="InterPro" id="IPR015940">
    <property type="entry name" value="UBA"/>
</dbReference>
<dbReference type="PROSITE" id="PS50030">
    <property type="entry name" value="UBA"/>
    <property type="match status" value="1"/>
</dbReference>
<evidence type="ECO:0000259" key="2">
    <source>
        <dbReference type="PROSITE" id="PS50030"/>
    </source>
</evidence>
<evidence type="ECO:0000256" key="1">
    <source>
        <dbReference type="SAM" id="MobiDB-lite"/>
    </source>
</evidence>
<dbReference type="Gene3D" id="1.10.287.110">
    <property type="entry name" value="DnaJ domain"/>
    <property type="match status" value="1"/>
</dbReference>
<dbReference type="GO" id="GO:0031982">
    <property type="term" value="C:vesicle"/>
    <property type="evidence" value="ECO:0007669"/>
    <property type="project" value="TreeGrafter"/>
</dbReference>
<dbReference type="GO" id="GO:0005737">
    <property type="term" value="C:cytoplasm"/>
    <property type="evidence" value="ECO:0007669"/>
    <property type="project" value="TreeGrafter"/>
</dbReference>